<organism evidence="19">
    <name type="scientific">Capitella teleta</name>
    <name type="common">Polychaete worm</name>
    <dbReference type="NCBI Taxonomy" id="283909"/>
    <lineage>
        <taxon>Eukaryota</taxon>
        <taxon>Metazoa</taxon>
        <taxon>Spiralia</taxon>
        <taxon>Lophotrochozoa</taxon>
        <taxon>Annelida</taxon>
        <taxon>Polychaeta</taxon>
        <taxon>Sedentaria</taxon>
        <taxon>Scolecida</taxon>
        <taxon>Capitellidae</taxon>
        <taxon>Capitella</taxon>
    </lineage>
</organism>
<keyword evidence="4" id="KW-0548">Nucleotidyltransferase</keyword>
<dbReference type="OrthoDB" id="429950at2759"/>
<dbReference type="InterPro" id="IPR004102">
    <property type="entry name" value="Poly(ADP-ribose)pol_reg_dom"/>
</dbReference>
<dbReference type="GO" id="GO:0070212">
    <property type="term" value="P:protein poly-ADP-ribosylation"/>
    <property type="evidence" value="ECO:0007669"/>
    <property type="project" value="TreeGrafter"/>
</dbReference>
<dbReference type="GO" id="GO:0016779">
    <property type="term" value="F:nucleotidyltransferase activity"/>
    <property type="evidence" value="ECO:0007669"/>
    <property type="project" value="UniProtKB-KW"/>
</dbReference>
<dbReference type="PANTHER" id="PTHR10459">
    <property type="entry name" value="DNA LIGASE"/>
    <property type="match status" value="1"/>
</dbReference>
<dbReference type="PROSITE" id="PS51059">
    <property type="entry name" value="PARP_CATALYTIC"/>
    <property type="match status" value="1"/>
</dbReference>
<dbReference type="EnsemblMetazoa" id="CapteT122874">
    <property type="protein sequence ID" value="CapteP122874"/>
    <property type="gene ID" value="CapteG122874"/>
</dbReference>
<dbReference type="GO" id="GO:1990404">
    <property type="term" value="F:NAD+-protein mono-ADP-ribosyltransferase activity"/>
    <property type="evidence" value="ECO:0007669"/>
    <property type="project" value="TreeGrafter"/>
</dbReference>
<dbReference type="STRING" id="283909.R7V789"/>
<accession>R7V789</accession>
<dbReference type="SUPFAM" id="SSF56399">
    <property type="entry name" value="ADP-ribosylation"/>
    <property type="match status" value="1"/>
</dbReference>
<comment type="similarity">
    <text evidence="13">Belongs to the ARTD/PARP family.</text>
</comment>
<dbReference type="SMART" id="SM00773">
    <property type="entry name" value="WGR"/>
    <property type="match status" value="1"/>
</dbReference>
<dbReference type="Gene3D" id="1.20.142.10">
    <property type="entry name" value="Poly(ADP-ribose) polymerase, regulatory domain"/>
    <property type="match status" value="1"/>
</dbReference>
<keyword evidence="5" id="KW-0479">Metal-binding</keyword>
<dbReference type="Proteomes" id="UP000014760">
    <property type="component" value="Unassembled WGS sequence"/>
</dbReference>
<keyword evidence="10 15" id="KW-0520">NAD</keyword>
<evidence type="ECO:0000256" key="15">
    <source>
        <dbReference type="RuleBase" id="RU362114"/>
    </source>
</evidence>
<dbReference type="InterPro" id="IPR012317">
    <property type="entry name" value="Poly(ADP-ribose)pol_cat_dom"/>
</dbReference>
<dbReference type="GO" id="GO:0003677">
    <property type="term" value="F:DNA binding"/>
    <property type="evidence" value="ECO:0007669"/>
    <property type="project" value="UniProtKB-KW"/>
</dbReference>
<keyword evidence="9" id="KW-0862">Zinc</keyword>
<evidence type="ECO:0000259" key="16">
    <source>
        <dbReference type="PROSITE" id="PS51059"/>
    </source>
</evidence>
<evidence type="ECO:0000313" key="21">
    <source>
        <dbReference type="Proteomes" id="UP000014760"/>
    </source>
</evidence>
<reference evidence="20" key="3">
    <citation type="submission" date="2015-06" db="UniProtKB">
        <authorList>
            <consortium name="EnsemblMetazoa"/>
        </authorList>
    </citation>
    <scope>IDENTIFICATION</scope>
</reference>
<proteinExistence type="inferred from homology"/>
<dbReference type="EMBL" id="KB294357">
    <property type="protein sequence ID" value="ELU14708.1"/>
    <property type="molecule type" value="Genomic_DNA"/>
</dbReference>
<keyword evidence="2 15" id="KW-0328">Glycosyltransferase</keyword>
<dbReference type="FunFam" id="2.20.140.10:FF:000001">
    <property type="entry name" value="Poly [ADP-ribose] polymerase"/>
    <property type="match status" value="1"/>
</dbReference>
<dbReference type="AlphaFoldDB" id="R7V789"/>
<dbReference type="Pfam" id="PF05406">
    <property type="entry name" value="WGR"/>
    <property type="match status" value="1"/>
</dbReference>
<dbReference type="Pfam" id="PF02877">
    <property type="entry name" value="PARP_reg"/>
    <property type="match status" value="1"/>
</dbReference>
<dbReference type="GO" id="GO:0003950">
    <property type="term" value="F:NAD+ poly-ADP-ribosyltransferase activity"/>
    <property type="evidence" value="ECO:0007669"/>
    <property type="project" value="UniProtKB-UniRule"/>
</dbReference>
<evidence type="ECO:0000256" key="10">
    <source>
        <dbReference type="ARBA" id="ARBA00023027"/>
    </source>
</evidence>
<dbReference type="EC" id="2.4.2.-" evidence="15"/>
<reference evidence="19 21" key="2">
    <citation type="journal article" date="2013" name="Nature">
        <title>Insights into bilaterian evolution from three spiralian genomes.</title>
        <authorList>
            <person name="Simakov O."/>
            <person name="Marletaz F."/>
            <person name="Cho S.J."/>
            <person name="Edsinger-Gonzales E."/>
            <person name="Havlak P."/>
            <person name="Hellsten U."/>
            <person name="Kuo D.H."/>
            <person name="Larsson T."/>
            <person name="Lv J."/>
            <person name="Arendt D."/>
            <person name="Savage R."/>
            <person name="Osoegawa K."/>
            <person name="de Jong P."/>
            <person name="Grimwood J."/>
            <person name="Chapman J.A."/>
            <person name="Shapiro H."/>
            <person name="Aerts A."/>
            <person name="Otillar R.P."/>
            <person name="Terry A.Y."/>
            <person name="Boore J.L."/>
            <person name="Grigoriev I.V."/>
            <person name="Lindberg D.R."/>
            <person name="Seaver E.C."/>
            <person name="Weisblat D.A."/>
            <person name="Putnam N.H."/>
            <person name="Rokhsar D.S."/>
        </authorList>
    </citation>
    <scope>NUCLEOTIDE SEQUENCE</scope>
    <source>
        <strain evidence="19 21">I ESC-2004</strain>
    </source>
</reference>
<evidence type="ECO:0000313" key="19">
    <source>
        <dbReference type="EMBL" id="ELU14708.1"/>
    </source>
</evidence>
<evidence type="ECO:0000256" key="13">
    <source>
        <dbReference type="ARBA" id="ARBA00024347"/>
    </source>
</evidence>
<dbReference type="EMBL" id="AMQN01004785">
    <property type="status" value="NOT_ANNOTATED_CDS"/>
    <property type="molecule type" value="Genomic_DNA"/>
</dbReference>
<keyword evidence="12" id="KW-0539">Nucleus</keyword>
<evidence type="ECO:0000313" key="20">
    <source>
        <dbReference type="EnsemblMetazoa" id="CapteP122874"/>
    </source>
</evidence>
<comment type="catalytic activity">
    <reaction evidence="14">
        <text>NAD(+) + (ADP-D-ribosyl)n-acceptor = nicotinamide + (ADP-D-ribosyl)n+1-acceptor + H(+).</text>
        <dbReference type="EC" id="2.4.2.30"/>
    </reaction>
</comment>
<dbReference type="PROSITE" id="PS51060">
    <property type="entry name" value="PARP_ALPHA_HD"/>
    <property type="match status" value="1"/>
</dbReference>
<dbReference type="Gene3D" id="3.90.228.10">
    <property type="match status" value="1"/>
</dbReference>
<dbReference type="InterPro" id="IPR008893">
    <property type="entry name" value="WGR_domain"/>
</dbReference>
<keyword evidence="7" id="KW-0013">ADP-ribosylation</keyword>
<dbReference type="FunFam" id="3.90.228.10:FF:000002">
    <property type="entry name" value="Poly [ADP-ribose] polymerase"/>
    <property type="match status" value="1"/>
</dbReference>
<evidence type="ECO:0000259" key="17">
    <source>
        <dbReference type="PROSITE" id="PS51060"/>
    </source>
</evidence>
<evidence type="ECO:0000256" key="1">
    <source>
        <dbReference type="ARBA" id="ARBA00004123"/>
    </source>
</evidence>
<dbReference type="CDD" id="cd01437">
    <property type="entry name" value="parp_like"/>
    <property type="match status" value="1"/>
</dbReference>
<evidence type="ECO:0000256" key="8">
    <source>
        <dbReference type="ARBA" id="ARBA00022771"/>
    </source>
</evidence>
<dbReference type="PANTHER" id="PTHR10459:SF60">
    <property type="entry name" value="POLY [ADP-RIBOSE] POLYMERASE 2"/>
    <property type="match status" value="1"/>
</dbReference>
<reference evidence="21" key="1">
    <citation type="submission" date="2012-12" db="EMBL/GenBank/DDBJ databases">
        <authorList>
            <person name="Hellsten U."/>
            <person name="Grimwood J."/>
            <person name="Chapman J.A."/>
            <person name="Shapiro H."/>
            <person name="Aerts A."/>
            <person name="Otillar R.P."/>
            <person name="Terry A.Y."/>
            <person name="Boore J.L."/>
            <person name="Simakov O."/>
            <person name="Marletaz F."/>
            <person name="Cho S.-J."/>
            <person name="Edsinger-Gonzales E."/>
            <person name="Havlak P."/>
            <person name="Kuo D.-H."/>
            <person name="Larsson T."/>
            <person name="Lv J."/>
            <person name="Arendt D."/>
            <person name="Savage R."/>
            <person name="Osoegawa K."/>
            <person name="de Jong P."/>
            <person name="Lindberg D.R."/>
            <person name="Seaver E.C."/>
            <person name="Weisblat D.A."/>
            <person name="Putnam N.H."/>
            <person name="Grigoriev I.V."/>
            <person name="Rokhsar D.S."/>
        </authorList>
    </citation>
    <scope>NUCLEOTIDE SEQUENCE</scope>
    <source>
        <strain evidence="21">I ESC-2004</strain>
    </source>
</reference>
<dbReference type="SUPFAM" id="SSF47587">
    <property type="entry name" value="Domain of poly(ADP-ribose) polymerase"/>
    <property type="match status" value="1"/>
</dbReference>
<dbReference type="GO" id="GO:0006302">
    <property type="term" value="P:double-strand break repair"/>
    <property type="evidence" value="ECO:0007669"/>
    <property type="project" value="TreeGrafter"/>
</dbReference>
<dbReference type="Gene3D" id="2.20.140.10">
    <property type="entry name" value="WGR domain"/>
    <property type="match status" value="1"/>
</dbReference>
<evidence type="ECO:0000256" key="14">
    <source>
        <dbReference type="ARBA" id="ARBA00033987"/>
    </source>
</evidence>
<evidence type="ECO:0000256" key="7">
    <source>
        <dbReference type="ARBA" id="ARBA00022765"/>
    </source>
</evidence>
<feature type="domain" description="PARP alpha-helical" evidence="17">
    <location>
        <begin position="151"/>
        <end position="268"/>
    </location>
</feature>
<dbReference type="InterPro" id="IPR050800">
    <property type="entry name" value="ARTD/PARP"/>
</dbReference>
<dbReference type="InterPro" id="IPR036930">
    <property type="entry name" value="WGR_dom_sf"/>
</dbReference>
<evidence type="ECO:0000256" key="6">
    <source>
        <dbReference type="ARBA" id="ARBA00022737"/>
    </source>
</evidence>
<dbReference type="FunFam" id="1.20.142.10:FF:000001">
    <property type="entry name" value="Poly [ADP-ribose] polymerase"/>
    <property type="match status" value="1"/>
</dbReference>
<dbReference type="OMA" id="QGENDRF"/>
<feature type="domain" description="PARP catalytic" evidence="16">
    <location>
        <begin position="275"/>
        <end position="499"/>
    </location>
</feature>
<keyword evidence="8" id="KW-0863">Zinc-finger</keyword>
<keyword evidence="21" id="KW-1185">Reference proteome</keyword>
<feature type="domain" description="WGR" evidence="18">
    <location>
        <begin position="27"/>
        <end position="124"/>
    </location>
</feature>
<dbReference type="SUPFAM" id="SSF142921">
    <property type="entry name" value="WGR domain-like"/>
    <property type="match status" value="1"/>
</dbReference>
<evidence type="ECO:0000256" key="11">
    <source>
        <dbReference type="ARBA" id="ARBA00023125"/>
    </source>
</evidence>
<dbReference type="CDD" id="cd08003">
    <property type="entry name" value="WGR_PARP2_like"/>
    <property type="match status" value="1"/>
</dbReference>
<sequence length="499" mass="56071">MIIISVKTLVVKGKAPVDPECSSKISTAHVYCDGCDVYDAMLNQTNIGHNNNKFYLMQILKDDAKEAYSVWFRWGRVGKVGQNSLTACGSDLDRAKKVFCTKFSDKTKNAWSNRKNFEKIPGKYDLVEIDYGANTKEDEGPVAKKPKNEPESKLDKRLQDLINLICDVKQMEAAVREMKFDARRAPLGKLTVSQIKAGYEALQKVDACITNSTMGHQLTEACSEFYTRIPHDFGMRTPPLIRTKVELKEKIQLLEALSDIQVAMKIIKESNVEENPVDTHYNSLKCKMNPLPKSSQDYKMLEDYLQNTHASTHMQYSMEIEDCYEIEKEGEKEKFVDHGNRKLLWHGSRLTNWVGILSQGLRIAPPEAPVTGYMFGKGVYFADMSSKSANYCFATKTNHQGLLLLSEVSLGKCNELLSADYGAAKLPAGCHSVMGKGKIGPNPKHTFKMPDGLEVPLGKGVDTGVANPSGYTLNYNEFIVYDVSQVKMRYLLKVNFKFK</sequence>
<protein>
    <recommendedName>
        <fullName evidence="15">Poly [ADP-ribose] polymerase</fullName>
        <shortName evidence="15">PARP</shortName>
        <ecNumber evidence="15">2.4.2.-</ecNumber>
    </recommendedName>
</protein>
<evidence type="ECO:0000256" key="3">
    <source>
        <dbReference type="ARBA" id="ARBA00022679"/>
    </source>
</evidence>
<comment type="subcellular location">
    <subcellularLocation>
        <location evidence="1">Nucleus</location>
    </subcellularLocation>
</comment>
<keyword evidence="11" id="KW-0238">DNA-binding</keyword>
<dbReference type="PROSITE" id="PS51977">
    <property type="entry name" value="WGR"/>
    <property type="match status" value="1"/>
</dbReference>
<name>R7V789_CAPTE</name>
<dbReference type="InterPro" id="IPR036616">
    <property type="entry name" value="Poly(ADP-ribose)pol_reg_dom_sf"/>
</dbReference>
<evidence type="ECO:0000256" key="12">
    <source>
        <dbReference type="ARBA" id="ARBA00023242"/>
    </source>
</evidence>
<dbReference type="GO" id="GO:0008270">
    <property type="term" value="F:zinc ion binding"/>
    <property type="evidence" value="ECO:0007669"/>
    <property type="project" value="UniProtKB-KW"/>
</dbReference>
<evidence type="ECO:0000256" key="9">
    <source>
        <dbReference type="ARBA" id="ARBA00022833"/>
    </source>
</evidence>
<evidence type="ECO:0000259" key="18">
    <source>
        <dbReference type="PROSITE" id="PS51977"/>
    </source>
</evidence>
<evidence type="ECO:0000256" key="5">
    <source>
        <dbReference type="ARBA" id="ARBA00022723"/>
    </source>
</evidence>
<dbReference type="GO" id="GO:0005730">
    <property type="term" value="C:nucleolus"/>
    <property type="evidence" value="ECO:0007669"/>
    <property type="project" value="TreeGrafter"/>
</dbReference>
<dbReference type="Pfam" id="PF00644">
    <property type="entry name" value="PARP"/>
    <property type="match status" value="1"/>
</dbReference>
<gene>
    <name evidence="19" type="ORF">CAPTEDRAFT_122874</name>
</gene>
<keyword evidence="3 15" id="KW-0808">Transferase</keyword>
<evidence type="ECO:0000256" key="2">
    <source>
        <dbReference type="ARBA" id="ARBA00022676"/>
    </source>
</evidence>
<dbReference type="HOGENOM" id="CLU_004841_2_2_1"/>
<evidence type="ECO:0000256" key="4">
    <source>
        <dbReference type="ARBA" id="ARBA00022695"/>
    </source>
</evidence>
<keyword evidence="6" id="KW-0677">Repeat</keyword>